<evidence type="ECO:0000256" key="5">
    <source>
        <dbReference type="SAM" id="Coils"/>
    </source>
</evidence>
<dbReference type="PANTHER" id="PTHR30532:SF25">
    <property type="entry name" value="IRON(III) DICITRATE-BINDING PERIPLASMIC PROTEIN"/>
    <property type="match status" value="1"/>
</dbReference>
<dbReference type="EMBL" id="JACJQH010000036">
    <property type="protein sequence ID" value="MBD2198069.1"/>
    <property type="molecule type" value="Genomic_DNA"/>
</dbReference>
<keyword evidence="5" id="KW-0175">Coiled coil</keyword>
<keyword evidence="3" id="KW-0813">Transport</keyword>
<feature type="domain" description="Fe/B12 periplasmic-binding" evidence="6">
    <location>
        <begin position="91"/>
        <end position="354"/>
    </location>
</feature>
<protein>
    <submittedName>
        <fullName evidence="7">Iron-siderophore ABC transporter substrate-binding protein</fullName>
    </submittedName>
</protein>
<dbReference type="Gene3D" id="3.40.50.1980">
    <property type="entry name" value="Nitrogenase molybdenum iron protein domain"/>
    <property type="match status" value="2"/>
</dbReference>
<comment type="similarity">
    <text evidence="2">Belongs to the bacterial solute-binding protein 8 family.</text>
</comment>
<keyword evidence="4" id="KW-0732">Signal</keyword>
<name>A0ABR8AE84_9CYAN</name>
<dbReference type="InterPro" id="IPR002491">
    <property type="entry name" value="ABC_transptr_periplasmic_BD"/>
</dbReference>
<sequence length="354" mass="40129">MILLAFYSLLAHHLQFWEHSLLISNFSSHLRENNVNWRKLHYLLLILTLLIVTACYRHSHPNLADKQSPALECRLIKHELGETCVPLNPQRIIVVDQIALEALVALDLKPIGTANHVFFDSKVNLLKDKIAGINYIGKTGEINLEKVLQLNPDLIVSVYGIQPANYPLLSKIAPTVQVKHFQSDWQTPLREIGKVVNKSEKVEALLTQYEQRLQTIREQLENKFGKIEVTVSRIHGGMKVPEFSSQFSFAGGIVHAVGISMPLHQRQLIKSPDDYLIILSLERLNLLDADALFIAVDPGATEAFQEYQKTSLWQTLNVVKNQKVYQVDSGYWVHGSILSANAILDDLVKYLFKI</sequence>
<organism evidence="7 8">
    <name type="scientific">Calothrix parietina FACHB-288</name>
    <dbReference type="NCBI Taxonomy" id="2692896"/>
    <lineage>
        <taxon>Bacteria</taxon>
        <taxon>Bacillati</taxon>
        <taxon>Cyanobacteriota</taxon>
        <taxon>Cyanophyceae</taxon>
        <taxon>Nostocales</taxon>
        <taxon>Calotrichaceae</taxon>
        <taxon>Calothrix</taxon>
    </lineage>
</organism>
<accession>A0ABR8AE84</accession>
<dbReference type="SUPFAM" id="SSF53807">
    <property type="entry name" value="Helical backbone' metal receptor"/>
    <property type="match status" value="1"/>
</dbReference>
<evidence type="ECO:0000256" key="4">
    <source>
        <dbReference type="ARBA" id="ARBA00022729"/>
    </source>
</evidence>
<dbReference type="PANTHER" id="PTHR30532">
    <property type="entry name" value="IRON III DICITRATE-BINDING PERIPLASMIC PROTEIN"/>
    <property type="match status" value="1"/>
</dbReference>
<keyword evidence="8" id="KW-1185">Reference proteome</keyword>
<evidence type="ECO:0000256" key="3">
    <source>
        <dbReference type="ARBA" id="ARBA00022448"/>
    </source>
</evidence>
<dbReference type="PROSITE" id="PS50983">
    <property type="entry name" value="FE_B12_PBP"/>
    <property type="match status" value="1"/>
</dbReference>
<evidence type="ECO:0000256" key="1">
    <source>
        <dbReference type="ARBA" id="ARBA00004196"/>
    </source>
</evidence>
<proteinExistence type="inferred from homology"/>
<evidence type="ECO:0000313" key="8">
    <source>
        <dbReference type="Proteomes" id="UP000658514"/>
    </source>
</evidence>
<dbReference type="CDD" id="cd01146">
    <property type="entry name" value="FhuD"/>
    <property type="match status" value="1"/>
</dbReference>
<dbReference type="Pfam" id="PF01497">
    <property type="entry name" value="Peripla_BP_2"/>
    <property type="match status" value="1"/>
</dbReference>
<evidence type="ECO:0000256" key="2">
    <source>
        <dbReference type="ARBA" id="ARBA00008814"/>
    </source>
</evidence>
<gene>
    <name evidence="7" type="ORF">H6G24_21570</name>
</gene>
<feature type="coiled-coil region" evidence="5">
    <location>
        <begin position="199"/>
        <end position="226"/>
    </location>
</feature>
<evidence type="ECO:0000259" key="6">
    <source>
        <dbReference type="PROSITE" id="PS50983"/>
    </source>
</evidence>
<dbReference type="InterPro" id="IPR051313">
    <property type="entry name" value="Bact_iron-sidero_bind"/>
</dbReference>
<comment type="subcellular location">
    <subcellularLocation>
        <location evidence="1">Cell envelope</location>
    </subcellularLocation>
</comment>
<evidence type="ECO:0000313" key="7">
    <source>
        <dbReference type="EMBL" id="MBD2198069.1"/>
    </source>
</evidence>
<reference evidence="7 8" key="1">
    <citation type="journal article" date="2020" name="ISME J.">
        <title>Comparative genomics reveals insights into cyanobacterial evolution and habitat adaptation.</title>
        <authorList>
            <person name="Chen M.Y."/>
            <person name="Teng W.K."/>
            <person name="Zhao L."/>
            <person name="Hu C.X."/>
            <person name="Zhou Y.K."/>
            <person name="Han B.P."/>
            <person name="Song L.R."/>
            <person name="Shu W.S."/>
        </authorList>
    </citation>
    <scope>NUCLEOTIDE SEQUENCE [LARGE SCALE GENOMIC DNA]</scope>
    <source>
        <strain evidence="7 8">FACHB-288</strain>
    </source>
</reference>
<dbReference type="Proteomes" id="UP000658514">
    <property type="component" value="Unassembled WGS sequence"/>
</dbReference>
<comment type="caution">
    <text evidence="7">The sequence shown here is derived from an EMBL/GenBank/DDBJ whole genome shotgun (WGS) entry which is preliminary data.</text>
</comment>